<keyword evidence="3" id="KW-1185">Reference proteome</keyword>
<comment type="caution">
    <text evidence="2">The sequence shown here is derived from an EMBL/GenBank/DDBJ whole genome shotgun (WGS) entry which is preliminary data.</text>
</comment>
<feature type="region of interest" description="Disordered" evidence="1">
    <location>
        <begin position="1"/>
        <end position="122"/>
    </location>
</feature>
<sequence>PKRTRSNGVAGTYTLSSRGCFNPNPVFTKDPIPGFTEDPNTEPVSSTSYLPSGSNRGNAPNPGTQEDPSPNFGTQSKPVPNPDSQGKHSPNPDKQEKPAPNPGSPERSSNDQTPIPSFSEEP</sequence>
<dbReference type="Proteomes" id="UP000789396">
    <property type="component" value="Unassembled WGS sequence"/>
</dbReference>
<organism evidence="2 3">
    <name type="scientific">Racocetra fulgida</name>
    <dbReference type="NCBI Taxonomy" id="60492"/>
    <lineage>
        <taxon>Eukaryota</taxon>
        <taxon>Fungi</taxon>
        <taxon>Fungi incertae sedis</taxon>
        <taxon>Mucoromycota</taxon>
        <taxon>Glomeromycotina</taxon>
        <taxon>Glomeromycetes</taxon>
        <taxon>Diversisporales</taxon>
        <taxon>Gigasporaceae</taxon>
        <taxon>Racocetra</taxon>
    </lineage>
</organism>
<evidence type="ECO:0000256" key="1">
    <source>
        <dbReference type="SAM" id="MobiDB-lite"/>
    </source>
</evidence>
<feature type="compositionally biased region" description="Polar residues" evidence="1">
    <location>
        <begin position="42"/>
        <end position="88"/>
    </location>
</feature>
<dbReference type="EMBL" id="CAJVPZ010078504">
    <property type="protein sequence ID" value="CAG8806241.1"/>
    <property type="molecule type" value="Genomic_DNA"/>
</dbReference>
<evidence type="ECO:0000313" key="3">
    <source>
        <dbReference type="Proteomes" id="UP000789396"/>
    </source>
</evidence>
<proteinExistence type="predicted"/>
<dbReference type="OrthoDB" id="9623740at2759"/>
<feature type="compositionally biased region" description="Polar residues" evidence="1">
    <location>
        <begin position="1"/>
        <end position="19"/>
    </location>
</feature>
<evidence type="ECO:0000313" key="2">
    <source>
        <dbReference type="EMBL" id="CAG8806241.1"/>
    </source>
</evidence>
<feature type="non-terminal residue" evidence="2">
    <location>
        <position position="1"/>
    </location>
</feature>
<feature type="compositionally biased region" description="Polar residues" evidence="1">
    <location>
        <begin position="106"/>
        <end position="116"/>
    </location>
</feature>
<protein>
    <submittedName>
        <fullName evidence="2">2044_t:CDS:1</fullName>
    </submittedName>
</protein>
<name>A0A9N9K0I0_9GLOM</name>
<reference evidence="2" key="1">
    <citation type="submission" date="2021-06" db="EMBL/GenBank/DDBJ databases">
        <authorList>
            <person name="Kallberg Y."/>
            <person name="Tangrot J."/>
            <person name="Rosling A."/>
        </authorList>
    </citation>
    <scope>NUCLEOTIDE SEQUENCE</scope>
    <source>
        <strain evidence="2">IN212</strain>
    </source>
</reference>
<accession>A0A9N9K0I0</accession>
<dbReference type="AlphaFoldDB" id="A0A9N9K0I0"/>
<gene>
    <name evidence="2" type="ORF">RFULGI_LOCUS18254</name>
</gene>